<dbReference type="InterPro" id="IPR000182">
    <property type="entry name" value="GNAT_dom"/>
</dbReference>
<accession>A0A0R2MRT8</accession>
<organism evidence="2 3">
    <name type="scientific">Lacticaseibacillus saniviri JCM 17471 = DSM 24301</name>
    <dbReference type="NCBI Taxonomy" id="1293598"/>
    <lineage>
        <taxon>Bacteria</taxon>
        <taxon>Bacillati</taxon>
        <taxon>Bacillota</taxon>
        <taxon>Bacilli</taxon>
        <taxon>Lactobacillales</taxon>
        <taxon>Lactobacillaceae</taxon>
        <taxon>Lacticaseibacillus</taxon>
    </lineage>
</organism>
<dbReference type="GO" id="GO:0016747">
    <property type="term" value="F:acyltransferase activity, transferring groups other than amino-acyl groups"/>
    <property type="evidence" value="ECO:0007669"/>
    <property type="project" value="InterPro"/>
</dbReference>
<dbReference type="Pfam" id="PF13673">
    <property type="entry name" value="Acetyltransf_10"/>
    <property type="match status" value="1"/>
</dbReference>
<dbReference type="STRING" id="1293598.IV56_GL001681"/>
<dbReference type="PANTHER" id="PTHR43233:SF1">
    <property type="entry name" value="FAMILY N-ACETYLTRANSFERASE, PUTATIVE (AFU_ORTHOLOGUE AFUA_6G03350)-RELATED"/>
    <property type="match status" value="1"/>
</dbReference>
<dbReference type="SUPFAM" id="SSF55729">
    <property type="entry name" value="Acyl-CoA N-acyltransferases (Nat)"/>
    <property type="match status" value="1"/>
</dbReference>
<protein>
    <recommendedName>
        <fullName evidence="1">N-acetyltransferase domain-containing protein</fullName>
    </recommendedName>
</protein>
<dbReference type="InterPro" id="IPR053144">
    <property type="entry name" value="Acetyltransferase_Butenolide"/>
</dbReference>
<dbReference type="RefSeq" id="WP_056993097.1">
    <property type="nucleotide sequence ID" value="NZ_JQCE01000042.1"/>
</dbReference>
<gene>
    <name evidence="2" type="ORF">IV56_GL001681</name>
</gene>
<comment type="caution">
    <text evidence="2">The sequence shown here is derived from an EMBL/GenBank/DDBJ whole genome shotgun (WGS) entry which is preliminary data.</text>
</comment>
<dbReference type="PANTHER" id="PTHR43233">
    <property type="entry name" value="FAMILY N-ACETYLTRANSFERASE, PUTATIVE (AFU_ORTHOLOGUE AFUA_6G03350)-RELATED"/>
    <property type="match status" value="1"/>
</dbReference>
<dbReference type="PATRIC" id="fig|1293598.4.peg.1752"/>
<evidence type="ECO:0000259" key="1">
    <source>
        <dbReference type="PROSITE" id="PS51186"/>
    </source>
</evidence>
<keyword evidence="3" id="KW-1185">Reference proteome</keyword>
<evidence type="ECO:0000313" key="3">
    <source>
        <dbReference type="Proteomes" id="UP000050969"/>
    </source>
</evidence>
<dbReference type="PROSITE" id="PS51186">
    <property type="entry name" value="GNAT"/>
    <property type="match status" value="1"/>
</dbReference>
<dbReference type="EMBL" id="JQCE01000042">
    <property type="protein sequence ID" value="KRO16319.1"/>
    <property type="molecule type" value="Genomic_DNA"/>
</dbReference>
<dbReference type="Gene3D" id="3.40.630.30">
    <property type="match status" value="1"/>
</dbReference>
<dbReference type="AlphaFoldDB" id="A0A0R2MRT8"/>
<name>A0A0R2MRT8_9LACO</name>
<dbReference type="CDD" id="cd04301">
    <property type="entry name" value="NAT_SF"/>
    <property type="match status" value="1"/>
</dbReference>
<dbReference type="Proteomes" id="UP000050969">
    <property type="component" value="Unassembled WGS sequence"/>
</dbReference>
<feature type="domain" description="N-acetyltransferase" evidence="1">
    <location>
        <begin position="4"/>
        <end position="134"/>
    </location>
</feature>
<dbReference type="InterPro" id="IPR016181">
    <property type="entry name" value="Acyl_CoA_acyltransferase"/>
</dbReference>
<proteinExistence type="predicted"/>
<evidence type="ECO:0000313" key="2">
    <source>
        <dbReference type="EMBL" id="KRO16319.1"/>
    </source>
</evidence>
<reference evidence="2 3" key="1">
    <citation type="journal article" date="2015" name="Genome Announc.">
        <title>Expanding the biotechnology potential of lactobacilli through comparative genomics of 213 strains and associated genera.</title>
        <authorList>
            <person name="Sun Z."/>
            <person name="Harris H.M."/>
            <person name="McCann A."/>
            <person name="Guo C."/>
            <person name="Argimon S."/>
            <person name="Zhang W."/>
            <person name="Yang X."/>
            <person name="Jeffery I.B."/>
            <person name="Cooney J.C."/>
            <person name="Kagawa T.F."/>
            <person name="Liu W."/>
            <person name="Song Y."/>
            <person name="Salvetti E."/>
            <person name="Wrobel A."/>
            <person name="Rasinkangas P."/>
            <person name="Parkhill J."/>
            <person name="Rea M.C."/>
            <person name="O'Sullivan O."/>
            <person name="Ritari J."/>
            <person name="Douillard F.P."/>
            <person name="Paul Ross R."/>
            <person name="Yang R."/>
            <person name="Briner A.E."/>
            <person name="Felis G.E."/>
            <person name="de Vos W.M."/>
            <person name="Barrangou R."/>
            <person name="Klaenhammer T.R."/>
            <person name="Caufield P.W."/>
            <person name="Cui Y."/>
            <person name="Zhang H."/>
            <person name="O'Toole P.W."/>
        </authorList>
    </citation>
    <scope>NUCLEOTIDE SEQUENCE [LARGE SCALE GENOMIC DNA]</scope>
    <source>
        <strain evidence="2 3">DSM 24301</strain>
    </source>
</reference>
<sequence>MIQYTTQQPTQAQATALYTAVGWKAYTQDMPSLMQALQHSVLITAWAEDDLVGLIRGVTDGHSILYIQDLLVLPAYQRQGIATRLMQQLRSAYPTGQTVLLTDDKAATKRFYTSVGMKDVDAHQLRAFFDDTRQ</sequence>